<sequence length="297" mass="33732">MDYIGRFAPSPTGLLHIGSLLTAVASYADARSHGGKWLLRMEDLDPPREMTGAADHILHTLEQFGFEWDDEVAYQSQRHHLYRAALDELIENNHVYPCTCSRKMWQSQARVGVDGLVYNGACSQKNLFRLPENQNVAWRIRVPNQIIEFEDEIVGRYAQNLAQDIGDFVLRRADGFWAYQLAVVVDDFHQGVTHIVRGQDLLVSTPRQIHLQGCLNAPTPHYAHLPLLTNHLGQKWSKQTLAPALDLTAREAALRQVLAYLNVPPCPEIDAPRDILTWAIRHWDMARVPHHAICTET</sequence>
<feature type="short sequence motif" description="'HIGH' region" evidence="7">
    <location>
        <begin position="9"/>
        <end position="19"/>
    </location>
</feature>
<dbReference type="NCBIfam" id="NF004314">
    <property type="entry name" value="PRK05710.1-3"/>
    <property type="match status" value="1"/>
</dbReference>
<evidence type="ECO:0000256" key="3">
    <source>
        <dbReference type="ARBA" id="ARBA00022741"/>
    </source>
</evidence>
<dbReference type="OrthoDB" id="9807503at2"/>
<dbReference type="InterPro" id="IPR049940">
    <property type="entry name" value="GluQ/Sye"/>
</dbReference>
<evidence type="ECO:0000256" key="4">
    <source>
        <dbReference type="ARBA" id="ARBA00022833"/>
    </source>
</evidence>
<evidence type="ECO:0000256" key="5">
    <source>
        <dbReference type="ARBA" id="ARBA00022840"/>
    </source>
</evidence>
<name>A0A286EL50_9NEIS</name>
<keyword evidence="4 7" id="KW-0862">Zinc</keyword>
<keyword evidence="6 7" id="KW-0030">Aminoacyl-tRNA synthetase</keyword>
<evidence type="ECO:0000256" key="2">
    <source>
        <dbReference type="ARBA" id="ARBA00022723"/>
    </source>
</evidence>
<dbReference type="InterPro" id="IPR020058">
    <property type="entry name" value="Glu/Gln-tRNA-synth_Ib_cat-dom"/>
</dbReference>
<dbReference type="PRINTS" id="PR00987">
    <property type="entry name" value="TRNASYNTHGLU"/>
</dbReference>
<dbReference type="PANTHER" id="PTHR43311">
    <property type="entry name" value="GLUTAMATE--TRNA LIGASE"/>
    <property type="match status" value="1"/>
</dbReference>
<evidence type="ECO:0000256" key="8">
    <source>
        <dbReference type="RuleBase" id="RU363037"/>
    </source>
</evidence>
<keyword evidence="8" id="KW-0648">Protein biosynthesis</keyword>
<feature type="binding site" evidence="7">
    <location>
        <position position="42"/>
    </location>
    <ligand>
        <name>L-glutamate</name>
        <dbReference type="ChEBI" id="CHEBI:29985"/>
    </ligand>
</feature>
<dbReference type="GO" id="GO:0006424">
    <property type="term" value="P:glutamyl-tRNA aminoacylation"/>
    <property type="evidence" value="ECO:0007669"/>
    <property type="project" value="InterPro"/>
</dbReference>
<accession>A0A286EL50</accession>
<dbReference type="GO" id="GO:0006400">
    <property type="term" value="P:tRNA modification"/>
    <property type="evidence" value="ECO:0007669"/>
    <property type="project" value="InterPro"/>
</dbReference>
<evidence type="ECO:0000256" key="6">
    <source>
        <dbReference type="ARBA" id="ARBA00023146"/>
    </source>
</evidence>
<comment type="cofactor">
    <cofactor evidence="7">
        <name>Zn(2+)</name>
        <dbReference type="ChEBI" id="CHEBI:29105"/>
    </cofactor>
    <text evidence="7">Binds 1 zinc ion per subunit.</text>
</comment>
<dbReference type="FunFam" id="3.40.50.620:FF:000093">
    <property type="entry name" value="Glutamyl-Q tRNA(Asp) synthetase"/>
    <property type="match status" value="1"/>
</dbReference>
<feature type="binding site" evidence="7">
    <location>
        <position position="238"/>
    </location>
    <ligand>
        <name>ATP</name>
        <dbReference type="ChEBI" id="CHEBI:30616"/>
    </ligand>
</feature>
<feature type="binding site" evidence="7">
    <location>
        <position position="179"/>
    </location>
    <ligand>
        <name>L-glutamate</name>
        <dbReference type="ChEBI" id="CHEBI:29985"/>
    </ligand>
</feature>
<dbReference type="RefSeq" id="WP_097115110.1">
    <property type="nucleotide sequence ID" value="NZ_CP083931.1"/>
</dbReference>
<gene>
    <name evidence="7" type="primary">gluQ</name>
    <name evidence="10" type="ORF">SAMN02746062_02161</name>
</gene>
<evidence type="ECO:0000256" key="1">
    <source>
        <dbReference type="ARBA" id="ARBA00022598"/>
    </source>
</evidence>
<dbReference type="GO" id="GO:0008270">
    <property type="term" value="F:zinc ion binding"/>
    <property type="evidence" value="ECO:0007669"/>
    <property type="project" value="UniProtKB-UniRule"/>
</dbReference>
<feature type="binding site" evidence="7">
    <location>
        <position position="122"/>
    </location>
    <ligand>
        <name>Zn(2+)</name>
        <dbReference type="ChEBI" id="CHEBI:29105"/>
    </ligand>
</feature>
<dbReference type="SUPFAM" id="SSF52374">
    <property type="entry name" value="Nucleotidylyl transferase"/>
    <property type="match status" value="1"/>
</dbReference>
<dbReference type="EC" id="6.1.1.-" evidence="7"/>
<dbReference type="Pfam" id="PF00749">
    <property type="entry name" value="tRNA-synt_1c"/>
    <property type="match status" value="1"/>
</dbReference>
<dbReference type="PANTHER" id="PTHR43311:SF1">
    <property type="entry name" value="GLUTAMYL-Q TRNA(ASP) SYNTHETASE"/>
    <property type="match status" value="1"/>
</dbReference>
<keyword evidence="1 7" id="KW-0436">Ligase</keyword>
<feature type="binding site" evidence="7">
    <location>
        <position position="98"/>
    </location>
    <ligand>
        <name>Zn(2+)</name>
        <dbReference type="ChEBI" id="CHEBI:29105"/>
    </ligand>
</feature>
<dbReference type="HAMAP" id="MF_01428">
    <property type="entry name" value="Glu_Q_tRNA_synth"/>
    <property type="match status" value="1"/>
</dbReference>
<keyword evidence="11" id="KW-1185">Reference proteome</keyword>
<keyword evidence="3 7" id="KW-0547">Nucleotide-binding</keyword>
<feature type="binding site" evidence="7">
    <location>
        <begin position="6"/>
        <end position="10"/>
    </location>
    <ligand>
        <name>L-glutamate</name>
        <dbReference type="ChEBI" id="CHEBI:29985"/>
    </ligand>
</feature>
<feature type="binding site" evidence="7">
    <location>
        <position position="118"/>
    </location>
    <ligand>
        <name>Zn(2+)</name>
        <dbReference type="ChEBI" id="CHEBI:29105"/>
    </ligand>
</feature>
<feature type="binding site" evidence="7">
    <location>
        <position position="197"/>
    </location>
    <ligand>
        <name>L-glutamate</name>
        <dbReference type="ChEBI" id="CHEBI:29985"/>
    </ligand>
</feature>
<dbReference type="Proteomes" id="UP000219669">
    <property type="component" value="Unassembled WGS sequence"/>
</dbReference>
<feature type="short sequence motif" description="'KMSKS' region" evidence="7">
    <location>
        <begin position="235"/>
        <end position="239"/>
    </location>
</feature>
<reference evidence="10 11" key="1">
    <citation type="submission" date="2017-09" db="EMBL/GenBank/DDBJ databases">
        <authorList>
            <person name="Ehlers B."/>
            <person name="Leendertz F.H."/>
        </authorList>
    </citation>
    <scope>NUCLEOTIDE SEQUENCE [LARGE SCALE GENOMIC DNA]</scope>
    <source>
        <strain evidence="10 11">DSM 16848</strain>
    </source>
</reference>
<proteinExistence type="inferred from homology"/>
<dbReference type="EMBL" id="OCNF01000028">
    <property type="protein sequence ID" value="SOD71636.1"/>
    <property type="molecule type" value="Genomic_DNA"/>
</dbReference>
<dbReference type="Gene3D" id="3.40.50.620">
    <property type="entry name" value="HUPs"/>
    <property type="match status" value="1"/>
</dbReference>
<evidence type="ECO:0000256" key="7">
    <source>
        <dbReference type="HAMAP-Rule" id="MF_01428"/>
    </source>
</evidence>
<dbReference type="GO" id="GO:0004818">
    <property type="term" value="F:glutamate-tRNA ligase activity"/>
    <property type="evidence" value="ECO:0007669"/>
    <property type="project" value="TreeGrafter"/>
</dbReference>
<evidence type="ECO:0000313" key="11">
    <source>
        <dbReference type="Proteomes" id="UP000219669"/>
    </source>
</evidence>
<organism evidence="10 11">
    <name type="scientific">Alysiella filiformis DSM 16848</name>
    <dbReference type="NCBI Taxonomy" id="1120981"/>
    <lineage>
        <taxon>Bacteria</taxon>
        <taxon>Pseudomonadati</taxon>
        <taxon>Pseudomonadota</taxon>
        <taxon>Betaproteobacteria</taxon>
        <taxon>Neisseriales</taxon>
        <taxon>Neisseriaceae</taxon>
        <taxon>Alysiella</taxon>
    </lineage>
</organism>
<dbReference type="InterPro" id="IPR000924">
    <property type="entry name" value="Glu/Gln-tRNA-synth"/>
</dbReference>
<comment type="function">
    <text evidence="7">Catalyzes the tRNA-independent activation of glutamate in presence of ATP and the subsequent transfer of glutamate onto a tRNA(Asp). Glutamate is transferred on the 2-amino-5-(4,5-dihydroxy-2-cyclopenten-1-yl) moiety of the queuosine in the wobble position of the QUC anticodon.</text>
</comment>
<feature type="binding site" evidence="7">
    <location>
        <position position="100"/>
    </location>
    <ligand>
        <name>Zn(2+)</name>
        <dbReference type="ChEBI" id="CHEBI:29105"/>
    </ligand>
</feature>
<dbReference type="GO" id="GO:0005829">
    <property type="term" value="C:cytosol"/>
    <property type="evidence" value="ECO:0007669"/>
    <property type="project" value="TreeGrafter"/>
</dbReference>
<evidence type="ECO:0000259" key="9">
    <source>
        <dbReference type="Pfam" id="PF00749"/>
    </source>
</evidence>
<dbReference type="InterPro" id="IPR014729">
    <property type="entry name" value="Rossmann-like_a/b/a_fold"/>
</dbReference>
<dbReference type="GO" id="GO:0005524">
    <property type="term" value="F:ATP binding"/>
    <property type="evidence" value="ECO:0007669"/>
    <property type="project" value="UniProtKB-KW"/>
</dbReference>
<dbReference type="AlphaFoldDB" id="A0A286EL50"/>
<comment type="similarity">
    <text evidence="7">Belongs to the class-I aminoacyl-tRNA synthetase family. GluQ subfamily.</text>
</comment>
<dbReference type="InterPro" id="IPR022380">
    <property type="entry name" value="Glu-Q_tRNA(Asp)_Synthase"/>
</dbReference>
<dbReference type="NCBIfam" id="TIGR03838">
    <property type="entry name" value="queuosine_YadB"/>
    <property type="match status" value="1"/>
</dbReference>
<keyword evidence="5 7" id="KW-0067">ATP-binding</keyword>
<feature type="domain" description="Glutamyl/glutaminyl-tRNA synthetase class Ib catalytic" evidence="9">
    <location>
        <begin position="6"/>
        <end position="242"/>
    </location>
</feature>
<protein>
    <recommendedName>
        <fullName evidence="7">Glutamyl-Q tRNA(Asp) synthetase</fullName>
        <shortName evidence="7">Glu-Q-RSs</shortName>
        <ecNumber evidence="7">6.1.1.-</ecNumber>
    </recommendedName>
</protein>
<keyword evidence="2 7" id="KW-0479">Metal-binding</keyword>
<evidence type="ECO:0000313" key="10">
    <source>
        <dbReference type="EMBL" id="SOD71636.1"/>
    </source>
</evidence>